<comment type="caution">
    <text evidence="2">The sequence shown here is derived from an EMBL/GenBank/DDBJ whole genome shotgun (WGS) entry which is preliminary data.</text>
</comment>
<evidence type="ECO:0000313" key="3">
    <source>
        <dbReference type="Proteomes" id="UP000265618"/>
    </source>
</evidence>
<organism evidence="2 3">
    <name type="scientific">Kipferlia bialata</name>
    <dbReference type="NCBI Taxonomy" id="797122"/>
    <lineage>
        <taxon>Eukaryota</taxon>
        <taxon>Metamonada</taxon>
        <taxon>Carpediemonas-like organisms</taxon>
        <taxon>Kipferlia</taxon>
    </lineage>
</organism>
<feature type="compositionally biased region" description="Acidic residues" evidence="1">
    <location>
        <begin position="156"/>
        <end position="168"/>
    </location>
</feature>
<dbReference type="EMBL" id="BDIP01003011">
    <property type="protein sequence ID" value="GIQ87147.1"/>
    <property type="molecule type" value="Genomic_DNA"/>
</dbReference>
<name>A0A9K3GLC6_9EUKA</name>
<feature type="compositionally biased region" description="Gly residues" evidence="1">
    <location>
        <begin position="23"/>
        <end position="33"/>
    </location>
</feature>
<dbReference type="AlphaFoldDB" id="A0A9K3GLC6"/>
<sequence>LSYNGDTDDEGESDREEGYEYEYGGGEGEGEGVMDGHLLYTSFADGINTTLLTSPDDITRAVSTSLSNGNRAGRRERGRRREGERERESSYEWGSTEGEESWSPLTQEDVCDKQPWAWPVSQPNSPLAQRPRRFMDSSDEEAEEGRSSATHSLETVPEEEEWEAEDSDFSYEVVDSIELIANKVIRE</sequence>
<proteinExistence type="predicted"/>
<feature type="compositionally biased region" description="Basic and acidic residues" evidence="1">
    <location>
        <begin position="73"/>
        <end position="90"/>
    </location>
</feature>
<keyword evidence="3" id="KW-1185">Reference proteome</keyword>
<accession>A0A9K3GLC6</accession>
<feature type="region of interest" description="Disordered" evidence="1">
    <location>
        <begin position="53"/>
        <end position="168"/>
    </location>
</feature>
<dbReference type="Proteomes" id="UP000265618">
    <property type="component" value="Unassembled WGS sequence"/>
</dbReference>
<feature type="region of interest" description="Disordered" evidence="1">
    <location>
        <begin position="1"/>
        <end position="34"/>
    </location>
</feature>
<gene>
    <name evidence="2" type="ORF">KIPB_009129</name>
</gene>
<feature type="non-terminal residue" evidence="2">
    <location>
        <position position="187"/>
    </location>
</feature>
<reference evidence="2 3" key="1">
    <citation type="journal article" date="2018" name="PLoS ONE">
        <title>The draft genome of Kipferlia bialata reveals reductive genome evolution in fornicate parasites.</title>
        <authorList>
            <person name="Tanifuji G."/>
            <person name="Takabayashi S."/>
            <person name="Kume K."/>
            <person name="Takagi M."/>
            <person name="Nakayama T."/>
            <person name="Kamikawa R."/>
            <person name="Inagaki Y."/>
            <person name="Hashimoto T."/>
        </authorList>
    </citation>
    <scope>NUCLEOTIDE SEQUENCE [LARGE SCALE GENOMIC DNA]</scope>
    <source>
        <strain evidence="2">NY0173</strain>
    </source>
</reference>
<protein>
    <submittedName>
        <fullName evidence="2">Uncharacterized protein</fullName>
    </submittedName>
</protein>
<feature type="compositionally biased region" description="Acidic residues" evidence="1">
    <location>
        <begin position="1"/>
        <end position="20"/>
    </location>
</feature>
<feature type="compositionally biased region" description="Polar residues" evidence="1">
    <location>
        <begin position="61"/>
        <end position="70"/>
    </location>
</feature>
<evidence type="ECO:0000313" key="2">
    <source>
        <dbReference type="EMBL" id="GIQ87147.1"/>
    </source>
</evidence>
<evidence type="ECO:0000256" key="1">
    <source>
        <dbReference type="SAM" id="MobiDB-lite"/>
    </source>
</evidence>